<dbReference type="InterPro" id="IPR036569">
    <property type="entry name" value="RpiB_LacA_LacB_sf"/>
</dbReference>
<dbReference type="GO" id="GO:0016853">
    <property type="term" value="F:isomerase activity"/>
    <property type="evidence" value="ECO:0007669"/>
    <property type="project" value="UniProtKB-KW"/>
</dbReference>
<dbReference type="NCBIfam" id="TIGR00689">
    <property type="entry name" value="rpiB_lacA_lacB"/>
    <property type="match status" value="1"/>
</dbReference>
<dbReference type="PANTHER" id="PTHR30345">
    <property type="entry name" value="RIBOSE-5-PHOSPHATE ISOMERASE B"/>
    <property type="match status" value="1"/>
</dbReference>
<protein>
    <submittedName>
        <fullName evidence="3">Ribose-5-phosphate isomerase B</fullName>
    </submittedName>
</protein>
<evidence type="ECO:0000256" key="2">
    <source>
        <dbReference type="ARBA" id="ARBA00023235"/>
    </source>
</evidence>
<proteinExistence type="inferred from homology"/>
<dbReference type="Gene3D" id="3.40.1400.10">
    <property type="entry name" value="Sugar-phosphate isomerase, RpiB/LacA/LacB"/>
    <property type="match status" value="1"/>
</dbReference>
<dbReference type="RefSeq" id="WP_322777255.1">
    <property type="nucleotide sequence ID" value="NZ_JARJFB010000120.1"/>
</dbReference>
<evidence type="ECO:0000313" key="4">
    <source>
        <dbReference type="Proteomes" id="UP001291687"/>
    </source>
</evidence>
<sequence>MENYDLAIASDHAGVKLKSKIVKDLEQKGLKILDLGTNSEERVDYPDFTHKMVEEFIEGTITQGILICGTGIGMSIAANRSSDIRAALCTSEFMAERARSHNDANILVLGSKLVEDNISIKMVEKFLNTKFEGGRHSRRLAKIR</sequence>
<dbReference type="InterPro" id="IPR003500">
    <property type="entry name" value="RpiB_LacA_LacB"/>
</dbReference>
<keyword evidence="4" id="KW-1185">Reference proteome</keyword>
<evidence type="ECO:0000256" key="1">
    <source>
        <dbReference type="ARBA" id="ARBA00008754"/>
    </source>
</evidence>
<keyword evidence="2 3" id="KW-0413">Isomerase</keyword>
<dbReference type="PIRSF" id="PIRSF005384">
    <property type="entry name" value="RpiB_LacA_B"/>
    <property type="match status" value="1"/>
</dbReference>
<accession>A0ABU5NDV3</accession>
<gene>
    <name evidence="3" type="ORF">Megvenef_01328</name>
</gene>
<dbReference type="NCBIfam" id="NF004051">
    <property type="entry name" value="PRK05571.1"/>
    <property type="match status" value="1"/>
</dbReference>
<comment type="caution">
    <text evidence="3">The sequence shown here is derived from an EMBL/GenBank/DDBJ whole genome shotgun (WGS) entry which is preliminary data.</text>
</comment>
<dbReference type="Pfam" id="PF02502">
    <property type="entry name" value="LacAB_rpiB"/>
    <property type="match status" value="1"/>
</dbReference>
<dbReference type="EMBL" id="JARJFB010000120">
    <property type="protein sequence ID" value="MEA0971352.1"/>
    <property type="molecule type" value="Genomic_DNA"/>
</dbReference>
<comment type="similarity">
    <text evidence="1">Belongs to the LacAB/RpiB family.</text>
</comment>
<dbReference type="InterPro" id="IPR004785">
    <property type="entry name" value="RpiB"/>
</dbReference>
<dbReference type="SUPFAM" id="SSF89623">
    <property type="entry name" value="Ribose/Galactose isomerase RpiB/AlsB"/>
    <property type="match status" value="1"/>
</dbReference>
<name>A0ABU5NDV3_9RICK</name>
<evidence type="ECO:0000313" key="3">
    <source>
        <dbReference type="EMBL" id="MEA0971352.1"/>
    </source>
</evidence>
<dbReference type="PANTHER" id="PTHR30345:SF0">
    <property type="entry name" value="DNA DAMAGE-REPAIR_TOLERATION PROTEIN DRT102"/>
    <property type="match status" value="1"/>
</dbReference>
<reference evidence="3 4" key="1">
    <citation type="submission" date="2023-03" db="EMBL/GenBank/DDBJ databases">
        <title>Host association and intracellularity evolved multiple times independently in the Rickettsiales.</title>
        <authorList>
            <person name="Castelli M."/>
            <person name="Nardi T."/>
            <person name="Gammuto L."/>
            <person name="Bellinzona G."/>
            <person name="Sabaneyeva E."/>
            <person name="Potekhin A."/>
            <person name="Serra V."/>
            <person name="Petroni G."/>
            <person name="Sassera D."/>
        </authorList>
    </citation>
    <scope>NUCLEOTIDE SEQUENCE [LARGE SCALE GENOMIC DNA]</scope>
    <source>
        <strain evidence="3 4">Sr 2-6</strain>
    </source>
</reference>
<dbReference type="Proteomes" id="UP001291687">
    <property type="component" value="Unassembled WGS sequence"/>
</dbReference>
<organism evidence="3 4">
    <name type="scientific">Candidatus Megaera venefica</name>
    <dbReference type="NCBI Taxonomy" id="2055910"/>
    <lineage>
        <taxon>Bacteria</taxon>
        <taxon>Pseudomonadati</taxon>
        <taxon>Pseudomonadota</taxon>
        <taxon>Alphaproteobacteria</taxon>
        <taxon>Rickettsiales</taxon>
        <taxon>Rickettsiaceae</taxon>
        <taxon>Candidatus Megaera</taxon>
    </lineage>
</organism>
<dbReference type="NCBIfam" id="TIGR01120">
    <property type="entry name" value="rpiB"/>
    <property type="match status" value="1"/>
</dbReference>